<dbReference type="InterPro" id="IPR001647">
    <property type="entry name" value="HTH_TetR"/>
</dbReference>
<reference evidence="6" key="1">
    <citation type="journal article" date="2019" name="Int. J. Syst. Evol. Microbiol.">
        <title>The Global Catalogue of Microorganisms (GCM) 10K type strain sequencing project: providing services to taxonomists for standard genome sequencing and annotation.</title>
        <authorList>
            <consortium name="The Broad Institute Genomics Platform"/>
            <consortium name="The Broad Institute Genome Sequencing Center for Infectious Disease"/>
            <person name="Wu L."/>
            <person name="Ma J."/>
        </authorList>
    </citation>
    <scope>NUCLEOTIDE SEQUENCE [LARGE SCALE GENOMIC DNA]</scope>
    <source>
        <strain evidence="6">JCM 17804</strain>
    </source>
</reference>
<feature type="domain" description="HTH tetR-type" evidence="4">
    <location>
        <begin position="21"/>
        <end position="80"/>
    </location>
</feature>
<dbReference type="InterPro" id="IPR009057">
    <property type="entry name" value="Homeodomain-like_sf"/>
</dbReference>
<dbReference type="RefSeq" id="WP_345536956.1">
    <property type="nucleotide sequence ID" value="NZ_BAABGJ010000012.1"/>
</dbReference>
<evidence type="ECO:0000256" key="2">
    <source>
        <dbReference type="PROSITE-ProRule" id="PRU00335"/>
    </source>
</evidence>
<gene>
    <name evidence="5" type="ORF">GCM10023165_15110</name>
</gene>
<evidence type="ECO:0000313" key="6">
    <source>
        <dbReference type="Proteomes" id="UP001500975"/>
    </source>
</evidence>
<keyword evidence="6" id="KW-1185">Reference proteome</keyword>
<protein>
    <submittedName>
        <fullName evidence="5">TetR/AcrR family transcriptional regulator</fullName>
    </submittedName>
</protein>
<evidence type="ECO:0000259" key="4">
    <source>
        <dbReference type="PROSITE" id="PS50977"/>
    </source>
</evidence>
<keyword evidence="1 2" id="KW-0238">DNA-binding</keyword>
<feature type="region of interest" description="Disordered" evidence="3">
    <location>
        <begin position="209"/>
        <end position="236"/>
    </location>
</feature>
<dbReference type="EMBL" id="BAABGJ010000012">
    <property type="protein sequence ID" value="GAA4337231.1"/>
    <property type="molecule type" value="Genomic_DNA"/>
</dbReference>
<feature type="DNA-binding region" description="H-T-H motif" evidence="2">
    <location>
        <begin position="43"/>
        <end position="62"/>
    </location>
</feature>
<dbReference type="Gene3D" id="1.10.357.10">
    <property type="entry name" value="Tetracycline Repressor, domain 2"/>
    <property type="match status" value="1"/>
</dbReference>
<comment type="caution">
    <text evidence="5">The sequence shown here is derived from an EMBL/GenBank/DDBJ whole genome shotgun (WGS) entry which is preliminary data.</text>
</comment>
<dbReference type="PRINTS" id="PR00455">
    <property type="entry name" value="HTHTETR"/>
</dbReference>
<name>A0ABP8HC62_9BURK</name>
<dbReference type="PROSITE" id="PS50977">
    <property type="entry name" value="HTH_TETR_2"/>
    <property type="match status" value="1"/>
</dbReference>
<accession>A0ABP8HC62</accession>
<proteinExistence type="predicted"/>
<dbReference type="Proteomes" id="UP001500975">
    <property type="component" value="Unassembled WGS sequence"/>
</dbReference>
<dbReference type="Pfam" id="PF00440">
    <property type="entry name" value="TetR_N"/>
    <property type="match status" value="1"/>
</dbReference>
<sequence>MARLKHKLSEAPAPPERGVKAATFKLLLDTAMDIIRQSGHIPSVAEAAARAKVSRATAYRYFPSRSALITAVVDSSLGPVRRLASDNPNGRERVHELFVRTFPRFKEFEAQMRAAAQLSLEQWGLERAGLLEEEPYRRGHRVRILEHAIEPLAPQLSATVRKRLHHALSVVYGIEPYVILKDIWGLGDREVERTALWMADALIDAALRESEQKQSARGRPKPNGTRVAAAAAAKRR</sequence>
<evidence type="ECO:0000256" key="1">
    <source>
        <dbReference type="ARBA" id="ARBA00023125"/>
    </source>
</evidence>
<organism evidence="5 6">
    <name type="scientific">Variovorax defluvii</name>
    <dbReference type="NCBI Taxonomy" id="913761"/>
    <lineage>
        <taxon>Bacteria</taxon>
        <taxon>Pseudomonadati</taxon>
        <taxon>Pseudomonadota</taxon>
        <taxon>Betaproteobacteria</taxon>
        <taxon>Burkholderiales</taxon>
        <taxon>Comamonadaceae</taxon>
        <taxon>Variovorax</taxon>
    </lineage>
</organism>
<evidence type="ECO:0000313" key="5">
    <source>
        <dbReference type="EMBL" id="GAA4337231.1"/>
    </source>
</evidence>
<evidence type="ECO:0000256" key="3">
    <source>
        <dbReference type="SAM" id="MobiDB-lite"/>
    </source>
</evidence>
<dbReference type="SUPFAM" id="SSF46689">
    <property type="entry name" value="Homeodomain-like"/>
    <property type="match status" value="1"/>
</dbReference>